<feature type="region of interest" description="Disordered" evidence="2">
    <location>
        <begin position="30"/>
        <end position="53"/>
    </location>
</feature>
<evidence type="ECO:0000259" key="3">
    <source>
        <dbReference type="PROSITE" id="PS50157"/>
    </source>
</evidence>
<proteinExistence type="predicted"/>
<name>D5L2M8_9VIRU</name>
<dbReference type="SMART" id="SM00355">
    <property type="entry name" value="ZnF_C2H2"/>
    <property type="match status" value="1"/>
</dbReference>
<organism evidence="4">
    <name type="scientific">uncultured virus</name>
    <dbReference type="NCBI Taxonomy" id="340016"/>
    <lineage>
        <taxon>Viruses</taxon>
        <taxon>environmental samples</taxon>
    </lineage>
</organism>
<evidence type="ECO:0000313" key="4">
    <source>
        <dbReference type="EMBL" id="ADE29287.1"/>
    </source>
</evidence>
<reference evidence="4" key="1">
    <citation type="journal article" date="2010" name="Environ. Microbiol.">
        <title>The metavirome of a hypersaline environment.</title>
        <authorList>
            <person name="Santos F."/>
            <person name="Yarza P."/>
            <person name="Parro V."/>
            <person name="Briones C."/>
            <person name="Anton J."/>
        </authorList>
    </citation>
    <scope>NUCLEOTIDE SEQUENCE</scope>
</reference>
<feature type="domain" description="C2H2-type" evidence="3">
    <location>
        <begin position="53"/>
        <end position="81"/>
    </location>
</feature>
<evidence type="ECO:0000256" key="2">
    <source>
        <dbReference type="SAM" id="MobiDB-lite"/>
    </source>
</evidence>
<dbReference type="SUPFAM" id="SSF57667">
    <property type="entry name" value="beta-beta-alpha zinc fingers"/>
    <property type="match status" value="1"/>
</dbReference>
<feature type="compositionally biased region" description="Acidic residues" evidence="2">
    <location>
        <begin position="34"/>
        <end position="47"/>
    </location>
</feature>
<dbReference type="GO" id="GO:0008270">
    <property type="term" value="F:zinc ion binding"/>
    <property type="evidence" value="ECO:0007669"/>
    <property type="project" value="UniProtKB-KW"/>
</dbReference>
<dbReference type="PROSITE" id="PS50157">
    <property type="entry name" value="ZINC_FINGER_C2H2_2"/>
    <property type="match status" value="1"/>
</dbReference>
<dbReference type="InterPro" id="IPR013087">
    <property type="entry name" value="Znf_C2H2_type"/>
</dbReference>
<evidence type="ECO:0000256" key="1">
    <source>
        <dbReference type="PROSITE-ProRule" id="PRU00042"/>
    </source>
</evidence>
<keyword evidence="1" id="KW-0479">Metal-binding</keyword>
<dbReference type="PROSITE" id="PS00028">
    <property type="entry name" value="ZINC_FINGER_C2H2_1"/>
    <property type="match status" value="1"/>
</dbReference>
<sequence length="95" mass="10625">MTDFDEELQQTDVKTILLAIHAEVAKLRMTVESSDSESDGEGEGENQTEEKSYQCHDCGKTFHDRFALVAHAIEVHKAPPNMEIDSYGRAKTKSP</sequence>
<dbReference type="Gene3D" id="3.30.160.60">
    <property type="entry name" value="Classic Zinc Finger"/>
    <property type="match status" value="1"/>
</dbReference>
<keyword evidence="1" id="KW-0863">Zinc-finger</keyword>
<dbReference type="EMBL" id="GU735335">
    <property type="protein sequence ID" value="ADE29287.1"/>
    <property type="molecule type" value="Genomic_DNA"/>
</dbReference>
<keyword evidence="1" id="KW-0862">Zinc</keyword>
<accession>D5L2M8</accession>
<protein>
    <submittedName>
        <fullName evidence="4">Hypothetical Zn-finger domain protein</fullName>
    </submittedName>
</protein>
<dbReference type="InterPro" id="IPR036236">
    <property type="entry name" value="Znf_C2H2_sf"/>
</dbReference>